<protein>
    <recommendedName>
        <fullName evidence="5">Secreted protein</fullName>
    </recommendedName>
</protein>
<keyword evidence="4" id="KW-1185">Reference proteome</keyword>
<evidence type="ECO:0000256" key="1">
    <source>
        <dbReference type="SAM" id="MobiDB-lite"/>
    </source>
</evidence>
<feature type="region of interest" description="Disordered" evidence="1">
    <location>
        <begin position="147"/>
        <end position="169"/>
    </location>
</feature>
<comment type="caution">
    <text evidence="3">The sequence shown here is derived from an EMBL/GenBank/DDBJ whole genome shotgun (WGS) entry which is preliminary data.</text>
</comment>
<evidence type="ECO:0000256" key="2">
    <source>
        <dbReference type="SAM" id="SignalP"/>
    </source>
</evidence>
<gene>
    <name evidence="3" type="ORF">NB063_27750</name>
</gene>
<accession>A0ABT0UC54</accession>
<sequence>MLLRRPAFVCLFTGASLLGHWSLQAQDPKLPLEVEAIPIDELVESLTTDSPSPDQKISPPVEVRPIVEAIKSADAISTAEGSSVSDVAPVEEIEAQVLQRYQSVLQNRDAVARQWEDRADAVLQALPSAPAPTASQTKAAMATIHTPTSDTSASVTTVPTSPPAAIAPTPRRFQKPVATTAPVPVPVATPHRFYPTIPAGSHPCCQQLRSVRGVLQGTITRIDGVIHP</sequence>
<dbReference type="Proteomes" id="UP001202961">
    <property type="component" value="Unassembled WGS sequence"/>
</dbReference>
<dbReference type="RefSeq" id="WP_250932322.1">
    <property type="nucleotide sequence ID" value="NZ_JAMQBK010000085.1"/>
</dbReference>
<evidence type="ECO:0008006" key="5">
    <source>
        <dbReference type="Google" id="ProtNLM"/>
    </source>
</evidence>
<keyword evidence="2" id="KW-0732">Signal</keyword>
<reference evidence="3 4" key="1">
    <citation type="journal article" date="2022" name="Syst. Appl. Microbiol.">
        <title>Rhodopirellula aestuarii sp. nov., a novel member of the genus Rhodopirellula isolated from brackish sediments collected in the Tagus River estuary, Portugal.</title>
        <authorList>
            <person name="Vitorino I.R."/>
            <person name="Klimek D."/>
            <person name="Calusinska M."/>
            <person name="Lobo-da-Cunha A."/>
            <person name="Vasconcelos V."/>
            <person name="Lage O.M."/>
        </authorList>
    </citation>
    <scope>NUCLEOTIDE SEQUENCE [LARGE SCALE GENOMIC DNA]</scope>
    <source>
        <strain evidence="3 4">ICT_H3.1</strain>
    </source>
</reference>
<name>A0ABT0UC54_9BACT</name>
<feature type="signal peptide" evidence="2">
    <location>
        <begin position="1"/>
        <end position="25"/>
    </location>
</feature>
<evidence type="ECO:0000313" key="3">
    <source>
        <dbReference type="EMBL" id="MCM2374431.1"/>
    </source>
</evidence>
<feature type="chain" id="PRO_5045169754" description="Secreted protein" evidence="2">
    <location>
        <begin position="26"/>
        <end position="228"/>
    </location>
</feature>
<organism evidence="3 4">
    <name type="scientific">Aporhodopirellula aestuarii</name>
    <dbReference type="NCBI Taxonomy" id="2950107"/>
    <lineage>
        <taxon>Bacteria</taxon>
        <taxon>Pseudomonadati</taxon>
        <taxon>Planctomycetota</taxon>
        <taxon>Planctomycetia</taxon>
        <taxon>Pirellulales</taxon>
        <taxon>Pirellulaceae</taxon>
        <taxon>Aporhodopirellula</taxon>
    </lineage>
</organism>
<dbReference type="EMBL" id="JAMQBK010000085">
    <property type="protein sequence ID" value="MCM2374431.1"/>
    <property type="molecule type" value="Genomic_DNA"/>
</dbReference>
<evidence type="ECO:0000313" key="4">
    <source>
        <dbReference type="Proteomes" id="UP001202961"/>
    </source>
</evidence>
<proteinExistence type="predicted"/>